<comment type="caution">
    <text evidence="8">The sequence shown here is derived from an EMBL/GenBank/DDBJ whole genome shotgun (WGS) entry which is preliminary data.</text>
</comment>
<dbReference type="PANTHER" id="PTHR42852">
    <property type="entry name" value="THIOL:DISULFIDE INTERCHANGE PROTEIN DSBE"/>
    <property type="match status" value="1"/>
</dbReference>
<evidence type="ECO:0000256" key="4">
    <source>
        <dbReference type="ARBA" id="ARBA00023157"/>
    </source>
</evidence>
<dbReference type="InterPro" id="IPR000866">
    <property type="entry name" value="AhpC/TSA"/>
</dbReference>
<evidence type="ECO:0000256" key="5">
    <source>
        <dbReference type="ARBA" id="ARBA00023284"/>
    </source>
</evidence>
<protein>
    <recommendedName>
        <fullName evidence="7">Thioredoxin domain-containing protein</fullName>
    </recommendedName>
</protein>
<dbReference type="PROSITE" id="PS00194">
    <property type="entry name" value="THIOREDOXIN_1"/>
    <property type="match status" value="1"/>
</dbReference>
<feature type="region of interest" description="Disordered" evidence="6">
    <location>
        <begin position="1"/>
        <end position="35"/>
    </location>
</feature>
<dbReference type="InterPro" id="IPR013766">
    <property type="entry name" value="Thioredoxin_domain"/>
</dbReference>
<sequence length="219" mass="22457">MAAPTRTHPAAPAAGPVRAAAAAPPRSAPRRAAPAGRRRAVAAGAALAVVAGLAGCGGTPAEARCATDPGGWVRCAADARTPAPDLRGELVGGGTFDPAAVAGKVVVVNFWGSWCAPCRAEADDLEQTYRAVRGAGVAFLGINVRDERDKARAFELGRVTYPSRYDPAGRLAIGFDLPPNAVPATVVLDRRGRVARLLRTGVQRAALEPVVREIAAEAA</sequence>
<evidence type="ECO:0000259" key="7">
    <source>
        <dbReference type="PROSITE" id="PS51352"/>
    </source>
</evidence>
<keyword evidence="9" id="KW-1185">Reference proteome</keyword>
<dbReference type="GO" id="GO:0030313">
    <property type="term" value="C:cell envelope"/>
    <property type="evidence" value="ECO:0007669"/>
    <property type="project" value="UniProtKB-SubCell"/>
</dbReference>
<comment type="subcellular location">
    <subcellularLocation>
        <location evidence="1">Cell envelope</location>
    </subcellularLocation>
</comment>
<dbReference type="PROSITE" id="PS51352">
    <property type="entry name" value="THIOREDOXIN_2"/>
    <property type="match status" value="1"/>
</dbReference>
<feature type="domain" description="Thioredoxin" evidence="7">
    <location>
        <begin position="77"/>
        <end position="219"/>
    </location>
</feature>
<dbReference type="CDD" id="cd02966">
    <property type="entry name" value="TlpA_like_family"/>
    <property type="match status" value="1"/>
</dbReference>
<keyword evidence="3" id="KW-0812">Transmembrane</keyword>
<dbReference type="AlphaFoldDB" id="A0A8J3F9Z2"/>
<evidence type="ECO:0000313" key="9">
    <source>
        <dbReference type="Proteomes" id="UP000649739"/>
    </source>
</evidence>
<dbReference type="PROSITE" id="PS51318">
    <property type="entry name" value="TAT"/>
    <property type="match status" value="1"/>
</dbReference>
<dbReference type="Proteomes" id="UP000649739">
    <property type="component" value="Unassembled WGS sequence"/>
</dbReference>
<dbReference type="InterPro" id="IPR050553">
    <property type="entry name" value="Thioredoxin_ResA/DsbE_sf"/>
</dbReference>
<dbReference type="Gene3D" id="3.40.30.10">
    <property type="entry name" value="Glutaredoxin"/>
    <property type="match status" value="1"/>
</dbReference>
<dbReference type="GO" id="GO:0017004">
    <property type="term" value="P:cytochrome complex assembly"/>
    <property type="evidence" value="ECO:0007669"/>
    <property type="project" value="UniProtKB-KW"/>
</dbReference>
<accession>A0A8J3F9Z2</accession>
<dbReference type="InterPro" id="IPR036249">
    <property type="entry name" value="Thioredoxin-like_sf"/>
</dbReference>
<evidence type="ECO:0000256" key="1">
    <source>
        <dbReference type="ARBA" id="ARBA00004196"/>
    </source>
</evidence>
<keyword evidence="4" id="KW-1015">Disulfide bond</keyword>
<dbReference type="GO" id="GO:0016209">
    <property type="term" value="F:antioxidant activity"/>
    <property type="evidence" value="ECO:0007669"/>
    <property type="project" value="InterPro"/>
</dbReference>
<dbReference type="InterPro" id="IPR017937">
    <property type="entry name" value="Thioredoxin_CS"/>
</dbReference>
<evidence type="ECO:0000256" key="2">
    <source>
        <dbReference type="ARBA" id="ARBA00022748"/>
    </source>
</evidence>
<dbReference type="InterPro" id="IPR006311">
    <property type="entry name" value="TAT_signal"/>
</dbReference>
<reference evidence="8" key="1">
    <citation type="journal article" date="2014" name="Int. J. Syst. Evol. Microbiol.">
        <title>Complete genome sequence of Corynebacterium casei LMG S-19264T (=DSM 44701T), isolated from a smear-ripened cheese.</title>
        <authorList>
            <consortium name="US DOE Joint Genome Institute (JGI-PGF)"/>
            <person name="Walter F."/>
            <person name="Albersmeier A."/>
            <person name="Kalinowski J."/>
            <person name="Ruckert C."/>
        </authorList>
    </citation>
    <scope>NUCLEOTIDE SEQUENCE</scope>
    <source>
        <strain evidence="8">JCM 3090</strain>
    </source>
</reference>
<proteinExistence type="predicted"/>
<name>A0A8J3F9Z2_9ACTN</name>
<evidence type="ECO:0000256" key="6">
    <source>
        <dbReference type="SAM" id="MobiDB-lite"/>
    </source>
</evidence>
<dbReference type="EMBL" id="BMQB01000005">
    <property type="protein sequence ID" value="GGJ95054.1"/>
    <property type="molecule type" value="Genomic_DNA"/>
</dbReference>
<dbReference type="Pfam" id="PF00578">
    <property type="entry name" value="AhpC-TSA"/>
    <property type="match status" value="1"/>
</dbReference>
<evidence type="ECO:0000256" key="3">
    <source>
        <dbReference type="ARBA" id="ARBA00022968"/>
    </source>
</evidence>
<dbReference type="PANTHER" id="PTHR42852:SF6">
    <property type="entry name" value="THIOL:DISULFIDE INTERCHANGE PROTEIN DSBE"/>
    <property type="match status" value="1"/>
</dbReference>
<dbReference type="SUPFAM" id="SSF52833">
    <property type="entry name" value="Thioredoxin-like"/>
    <property type="match status" value="1"/>
</dbReference>
<evidence type="ECO:0000313" key="8">
    <source>
        <dbReference type="EMBL" id="GGJ95054.1"/>
    </source>
</evidence>
<organism evidence="8 9">
    <name type="scientific">Pilimelia anulata</name>
    <dbReference type="NCBI Taxonomy" id="53371"/>
    <lineage>
        <taxon>Bacteria</taxon>
        <taxon>Bacillati</taxon>
        <taxon>Actinomycetota</taxon>
        <taxon>Actinomycetes</taxon>
        <taxon>Micromonosporales</taxon>
        <taxon>Micromonosporaceae</taxon>
        <taxon>Pilimelia</taxon>
    </lineage>
</organism>
<dbReference type="GO" id="GO:0016491">
    <property type="term" value="F:oxidoreductase activity"/>
    <property type="evidence" value="ECO:0007669"/>
    <property type="project" value="InterPro"/>
</dbReference>
<keyword evidence="5" id="KW-0676">Redox-active center</keyword>
<reference evidence="8" key="2">
    <citation type="submission" date="2020-09" db="EMBL/GenBank/DDBJ databases">
        <authorList>
            <person name="Sun Q."/>
            <person name="Ohkuma M."/>
        </authorList>
    </citation>
    <scope>NUCLEOTIDE SEQUENCE</scope>
    <source>
        <strain evidence="8">JCM 3090</strain>
    </source>
</reference>
<gene>
    <name evidence="8" type="ORF">GCM10010123_26060</name>
</gene>
<keyword evidence="3" id="KW-0735">Signal-anchor</keyword>
<keyword evidence="2" id="KW-0201">Cytochrome c-type biogenesis</keyword>